<dbReference type="InterPro" id="IPR000421">
    <property type="entry name" value="FA58C"/>
</dbReference>
<sequence>MCTDKQVKMTSLIAAFLALMFAANLATFVLSHSEQICLPVPRDALGILQGRGPRGPSGKRGIPGPQGTHGAKGNPGPPGQCQCDLSEVVELKKRLDTLDRLHEALREEVCLAGVKSGKVQDDEMTASSINSHPNHVAHGGRLDGEKVWFPHSSKYQTPGEWLQVDLRTPTRVTGVVTQGSSSYWVTSFKISFGNSTNHLQVIQDVDGNDMIFQGNTDSTNHVQNIFPNPIKARHFRLTAVTFRREELCLAGVKSGKVRDDEMTASSIHPHSNYAPHEGRLDGESGRYWLPHPSKYWTPGEWLQVDLITPTTVTGVVTQGAAGLWVTSFKISFGNSTNQLQVIQDVDGNDMIFVAQNALSHVIICYILQTDKQVKMTSLIAAFLALMFAANLATFVLSHSEQICLPVPRDALGILQGRGPRGPSGKRGIPGPQGTHGAKGNPGPPGQCQCDLSEVVELKKRLDTLDRLHEALREEVCLVGVKSGKVRDDEMTASSIHSQSYAAHEGRLDGERYWLPHSSKYRTPGEWLQVDLRTPTTVTGVVTQGGGRLWVTSFKISFGNSNNQLQTIQDVDGNDMIFQGNTDSINHVQNIFPTPIKARLFRLIAVTFHGGIDLRLDYLTC</sequence>
<proteinExistence type="predicted"/>
<evidence type="ECO:0000313" key="4">
    <source>
        <dbReference type="Proteomes" id="UP001642483"/>
    </source>
</evidence>
<feature type="domain" description="F5/8 type C" evidence="2">
    <location>
        <begin position="106"/>
        <end position="241"/>
    </location>
</feature>
<organism evidence="3 4">
    <name type="scientific">Clavelina lepadiformis</name>
    <name type="common">Light-bulb sea squirt</name>
    <name type="synonym">Ascidia lepadiformis</name>
    <dbReference type="NCBI Taxonomy" id="159417"/>
    <lineage>
        <taxon>Eukaryota</taxon>
        <taxon>Metazoa</taxon>
        <taxon>Chordata</taxon>
        <taxon>Tunicata</taxon>
        <taxon>Ascidiacea</taxon>
        <taxon>Aplousobranchia</taxon>
        <taxon>Clavelinidae</taxon>
        <taxon>Clavelina</taxon>
    </lineage>
</organism>
<dbReference type="EMBL" id="CAWYQH010000001">
    <property type="protein sequence ID" value="CAK8671092.1"/>
    <property type="molecule type" value="Genomic_DNA"/>
</dbReference>
<dbReference type="InterPro" id="IPR008979">
    <property type="entry name" value="Galactose-bd-like_sf"/>
</dbReference>
<dbReference type="PANTHER" id="PTHR24543:SF325">
    <property type="entry name" value="F5_8 TYPE C DOMAIN-CONTAINING PROTEIN"/>
    <property type="match status" value="1"/>
</dbReference>
<evidence type="ECO:0000313" key="3">
    <source>
        <dbReference type="EMBL" id="CAK8671092.1"/>
    </source>
</evidence>
<evidence type="ECO:0000259" key="2">
    <source>
        <dbReference type="PROSITE" id="PS50022"/>
    </source>
</evidence>
<dbReference type="PANTHER" id="PTHR24543">
    <property type="entry name" value="MULTICOPPER OXIDASE-RELATED"/>
    <property type="match status" value="1"/>
</dbReference>
<dbReference type="SUPFAM" id="SSF49785">
    <property type="entry name" value="Galactose-binding domain-like"/>
    <property type="match status" value="3"/>
</dbReference>
<accession>A0ABP0EYI2</accession>
<reference evidence="3 4" key="1">
    <citation type="submission" date="2024-02" db="EMBL/GenBank/DDBJ databases">
        <authorList>
            <person name="Daric V."/>
            <person name="Darras S."/>
        </authorList>
    </citation>
    <scope>NUCLEOTIDE SEQUENCE [LARGE SCALE GENOMIC DNA]</scope>
</reference>
<dbReference type="SMART" id="SM00231">
    <property type="entry name" value="FA58C"/>
    <property type="match status" value="2"/>
</dbReference>
<evidence type="ECO:0000256" key="1">
    <source>
        <dbReference type="SAM" id="MobiDB-lite"/>
    </source>
</evidence>
<dbReference type="Pfam" id="PF00754">
    <property type="entry name" value="F5_F8_type_C"/>
    <property type="match status" value="3"/>
</dbReference>
<keyword evidence="4" id="KW-1185">Reference proteome</keyword>
<feature type="compositionally biased region" description="Low complexity" evidence="1">
    <location>
        <begin position="417"/>
        <end position="431"/>
    </location>
</feature>
<feature type="region of interest" description="Disordered" evidence="1">
    <location>
        <begin position="417"/>
        <end position="445"/>
    </location>
</feature>
<dbReference type="PROSITE" id="PS50022">
    <property type="entry name" value="FA58C_3"/>
    <property type="match status" value="3"/>
</dbReference>
<dbReference type="Proteomes" id="UP001642483">
    <property type="component" value="Unassembled WGS sequence"/>
</dbReference>
<dbReference type="Gene3D" id="1.20.5.320">
    <property type="entry name" value="6-Phosphogluconate Dehydrogenase, domain 3"/>
    <property type="match status" value="2"/>
</dbReference>
<feature type="compositionally biased region" description="Low complexity" evidence="1">
    <location>
        <begin position="50"/>
        <end position="65"/>
    </location>
</feature>
<feature type="region of interest" description="Disordered" evidence="1">
    <location>
        <begin position="49"/>
        <end position="81"/>
    </location>
</feature>
<protein>
    <recommendedName>
        <fullName evidence="2">F5/8 type C domain-containing protein</fullName>
    </recommendedName>
</protein>
<comment type="caution">
    <text evidence="3">The sequence shown here is derived from an EMBL/GenBank/DDBJ whole genome shotgun (WGS) entry which is preliminary data.</text>
</comment>
<gene>
    <name evidence="3" type="ORF">CVLEPA_LOCUS113</name>
</gene>
<feature type="domain" description="F5/8 type C" evidence="2">
    <location>
        <begin position="244"/>
        <end position="338"/>
    </location>
</feature>
<dbReference type="CDD" id="cd00057">
    <property type="entry name" value="FA58C"/>
    <property type="match status" value="2"/>
</dbReference>
<dbReference type="Gene3D" id="2.60.120.260">
    <property type="entry name" value="Galactose-binding domain-like"/>
    <property type="match status" value="3"/>
</dbReference>
<name>A0ABP0EYI2_CLALP</name>
<feature type="domain" description="F5/8 type C" evidence="2">
    <location>
        <begin position="472"/>
        <end position="620"/>
    </location>
</feature>